<evidence type="ECO:0008006" key="8">
    <source>
        <dbReference type="Google" id="ProtNLM"/>
    </source>
</evidence>
<evidence type="ECO:0000313" key="7">
    <source>
        <dbReference type="Proteomes" id="UP000305948"/>
    </source>
</evidence>
<dbReference type="EMBL" id="ML213506">
    <property type="protein sequence ID" value="TFK54162.1"/>
    <property type="molecule type" value="Genomic_DNA"/>
</dbReference>
<keyword evidence="3 4" id="KW-0687">Ribonucleoprotein</keyword>
<evidence type="ECO:0000256" key="5">
    <source>
        <dbReference type="SAM" id="MobiDB-lite"/>
    </source>
</evidence>
<dbReference type="SUPFAM" id="SSF54211">
    <property type="entry name" value="Ribosomal protein S5 domain 2-like"/>
    <property type="match status" value="1"/>
</dbReference>
<comment type="similarity">
    <text evidence="1 4">Belongs to the universal ribosomal protein uS9 family.</text>
</comment>
<dbReference type="Gene3D" id="3.30.230.10">
    <property type="match status" value="1"/>
</dbReference>
<dbReference type="GO" id="GO:0003735">
    <property type="term" value="F:structural constituent of ribosome"/>
    <property type="evidence" value="ECO:0007669"/>
    <property type="project" value="InterPro"/>
</dbReference>
<dbReference type="AlphaFoldDB" id="A0A5C3NA75"/>
<dbReference type="PROSITE" id="PS00360">
    <property type="entry name" value="RIBOSOMAL_S9"/>
    <property type="match status" value="1"/>
</dbReference>
<protein>
    <recommendedName>
        <fullName evidence="8">Ribosomal protein S5 domain 2-like protein</fullName>
    </recommendedName>
</protein>
<dbReference type="GO" id="GO:0005763">
    <property type="term" value="C:mitochondrial small ribosomal subunit"/>
    <property type="evidence" value="ECO:0007669"/>
    <property type="project" value="TreeGrafter"/>
</dbReference>
<dbReference type="Proteomes" id="UP000305948">
    <property type="component" value="Unassembled WGS sequence"/>
</dbReference>
<accession>A0A5C3NA75</accession>
<organism evidence="6 7">
    <name type="scientific">Heliocybe sulcata</name>
    <dbReference type="NCBI Taxonomy" id="5364"/>
    <lineage>
        <taxon>Eukaryota</taxon>
        <taxon>Fungi</taxon>
        <taxon>Dikarya</taxon>
        <taxon>Basidiomycota</taxon>
        <taxon>Agaricomycotina</taxon>
        <taxon>Agaricomycetes</taxon>
        <taxon>Gloeophyllales</taxon>
        <taxon>Gloeophyllaceae</taxon>
        <taxon>Heliocybe</taxon>
    </lineage>
</organism>
<dbReference type="GO" id="GO:0006412">
    <property type="term" value="P:translation"/>
    <property type="evidence" value="ECO:0007669"/>
    <property type="project" value="InterPro"/>
</dbReference>
<feature type="region of interest" description="Disordered" evidence="5">
    <location>
        <begin position="46"/>
        <end position="73"/>
    </location>
</feature>
<dbReference type="Pfam" id="PF00380">
    <property type="entry name" value="Ribosomal_S9"/>
    <property type="match status" value="2"/>
</dbReference>
<gene>
    <name evidence="6" type="ORF">OE88DRAFT_1732859</name>
</gene>
<reference evidence="6 7" key="1">
    <citation type="journal article" date="2019" name="Nat. Ecol. Evol.">
        <title>Megaphylogeny resolves global patterns of mushroom evolution.</title>
        <authorList>
            <person name="Varga T."/>
            <person name="Krizsan K."/>
            <person name="Foldi C."/>
            <person name="Dima B."/>
            <person name="Sanchez-Garcia M."/>
            <person name="Sanchez-Ramirez S."/>
            <person name="Szollosi G.J."/>
            <person name="Szarkandi J.G."/>
            <person name="Papp V."/>
            <person name="Albert L."/>
            <person name="Andreopoulos W."/>
            <person name="Angelini C."/>
            <person name="Antonin V."/>
            <person name="Barry K.W."/>
            <person name="Bougher N.L."/>
            <person name="Buchanan P."/>
            <person name="Buyck B."/>
            <person name="Bense V."/>
            <person name="Catcheside P."/>
            <person name="Chovatia M."/>
            <person name="Cooper J."/>
            <person name="Damon W."/>
            <person name="Desjardin D."/>
            <person name="Finy P."/>
            <person name="Geml J."/>
            <person name="Haridas S."/>
            <person name="Hughes K."/>
            <person name="Justo A."/>
            <person name="Karasinski D."/>
            <person name="Kautmanova I."/>
            <person name="Kiss B."/>
            <person name="Kocsube S."/>
            <person name="Kotiranta H."/>
            <person name="LaButti K.M."/>
            <person name="Lechner B.E."/>
            <person name="Liimatainen K."/>
            <person name="Lipzen A."/>
            <person name="Lukacs Z."/>
            <person name="Mihaltcheva S."/>
            <person name="Morgado L.N."/>
            <person name="Niskanen T."/>
            <person name="Noordeloos M.E."/>
            <person name="Ohm R.A."/>
            <person name="Ortiz-Santana B."/>
            <person name="Ovrebo C."/>
            <person name="Racz N."/>
            <person name="Riley R."/>
            <person name="Savchenko A."/>
            <person name="Shiryaev A."/>
            <person name="Soop K."/>
            <person name="Spirin V."/>
            <person name="Szebenyi C."/>
            <person name="Tomsovsky M."/>
            <person name="Tulloss R.E."/>
            <person name="Uehling J."/>
            <person name="Grigoriev I.V."/>
            <person name="Vagvolgyi C."/>
            <person name="Papp T."/>
            <person name="Martin F.M."/>
            <person name="Miettinen O."/>
            <person name="Hibbett D.S."/>
            <person name="Nagy L.G."/>
        </authorList>
    </citation>
    <scope>NUCLEOTIDE SEQUENCE [LARGE SCALE GENOMIC DNA]</scope>
    <source>
        <strain evidence="6 7">OMC1185</strain>
    </source>
</reference>
<dbReference type="OrthoDB" id="10254627at2759"/>
<evidence type="ECO:0000256" key="4">
    <source>
        <dbReference type="RuleBase" id="RU003815"/>
    </source>
</evidence>
<sequence>MLQVLVVRQGCSRITARQLPAFLRTYASFQQQSSFVPPAQFEDVVSANPNARGRERSKKPKFRPWDTKDKPASPAYYTTRPSFYDTIVMLNEALQAAHRALRDCGLYPLPPHALTAIPEYPTLYMNPEAMADMLGDGQKLTTTRHRRIIDVLGELHDCRKIARAAGLGKLEEALSGIIAPFERPNKEEQLNQGKRKPVKFDEYGRSYTVGRRKESSARVWLIPTVPFEEQIAASSSLPPPSELAIQESGTASANDLPVTQVLVNNIPITEYFANHSDRENIIRPFKIAGLLGAYNVFALVRGGGTTGQSGAVITGIARGLLAQEHRRAEMFSEHIHTSFIEPIDRQLSQAPPPLVSQIESEVKAAEASGMDMNMGALGGVEEDTQVKEVRRLVQARRDKEAEVRKARQAAETVDLVLRRSKLTRRDPRMVERKKTGLRKSRARYAWVKR</sequence>
<evidence type="ECO:0000256" key="3">
    <source>
        <dbReference type="ARBA" id="ARBA00023274"/>
    </source>
</evidence>
<dbReference type="GO" id="GO:0003723">
    <property type="term" value="F:RNA binding"/>
    <property type="evidence" value="ECO:0007669"/>
    <property type="project" value="TreeGrafter"/>
</dbReference>
<evidence type="ECO:0000256" key="2">
    <source>
        <dbReference type="ARBA" id="ARBA00022980"/>
    </source>
</evidence>
<dbReference type="PANTHER" id="PTHR21569">
    <property type="entry name" value="RIBOSOMAL PROTEIN S9"/>
    <property type="match status" value="1"/>
</dbReference>
<dbReference type="InterPro" id="IPR014721">
    <property type="entry name" value="Ribsml_uS5_D2-typ_fold_subgr"/>
</dbReference>
<dbReference type="InterPro" id="IPR000754">
    <property type="entry name" value="Ribosomal_uS9"/>
</dbReference>
<evidence type="ECO:0000313" key="6">
    <source>
        <dbReference type="EMBL" id="TFK54162.1"/>
    </source>
</evidence>
<proteinExistence type="inferred from homology"/>
<dbReference type="InterPro" id="IPR020568">
    <property type="entry name" value="Ribosomal_Su5_D2-typ_SF"/>
</dbReference>
<keyword evidence="7" id="KW-1185">Reference proteome</keyword>
<evidence type="ECO:0000256" key="1">
    <source>
        <dbReference type="ARBA" id="ARBA00005251"/>
    </source>
</evidence>
<keyword evidence="2 4" id="KW-0689">Ribosomal protein</keyword>
<dbReference type="PANTHER" id="PTHR21569:SF1">
    <property type="entry name" value="SMALL RIBOSOMAL SUBUNIT PROTEIN US9M"/>
    <property type="match status" value="1"/>
</dbReference>
<name>A0A5C3NA75_9AGAM</name>
<dbReference type="InterPro" id="IPR020574">
    <property type="entry name" value="Ribosomal_uS9_CS"/>
</dbReference>
<dbReference type="STRING" id="5364.A0A5C3NA75"/>